<feature type="compositionally biased region" description="Polar residues" evidence="4">
    <location>
        <begin position="522"/>
        <end position="537"/>
    </location>
</feature>
<evidence type="ECO:0000256" key="3">
    <source>
        <dbReference type="SAM" id="Coils"/>
    </source>
</evidence>
<dbReference type="Gene3D" id="6.10.140.1000">
    <property type="match status" value="1"/>
</dbReference>
<reference evidence="7" key="2">
    <citation type="submission" date="2025-08" db="UniProtKB">
        <authorList>
            <consortium name="RefSeq"/>
        </authorList>
    </citation>
    <scope>IDENTIFICATION</scope>
</reference>
<dbReference type="InterPro" id="IPR005113">
    <property type="entry name" value="uDENN_dom"/>
</dbReference>
<feature type="coiled-coil region" evidence="3">
    <location>
        <begin position="887"/>
        <end position="914"/>
    </location>
</feature>
<feature type="compositionally biased region" description="Basic and acidic residues" evidence="4">
    <location>
        <begin position="540"/>
        <end position="556"/>
    </location>
</feature>
<feature type="compositionally biased region" description="Pro residues" evidence="4">
    <location>
        <begin position="723"/>
        <end position="733"/>
    </location>
</feature>
<dbReference type="RefSeq" id="XP_065647542.1">
    <property type="nucleotide sequence ID" value="XM_065791470.1"/>
</dbReference>
<evidence type="ECO:0000313" key="7">
    <source>
        <dbReference type="RefSeq" id="XP_065647542.1"/>
    </source>
</evidence>
<dbReference type="InterPro" id="IPR001194">
    <property type="entry name" value="cDENN_dom"/>
</dbReference>
<dbReference type="SMART" id="SM00800">
    <property type="entry name" value="uDENN"/>
    <property type="match status" value="1"/>
</dbReference>
<accession>A0ABM4BEY9</accession>
<dbReference type="Gene3D" id="3.30.450.200">
    <property type="match status" value="1"/>
</dbReference>
<dbReference type="GeneID" id="100207503"/>
<gene>
    <name evidence="7" type="primary">LOC100207503</name>
</gene>
<keyword evidence="2" id="KW-0968">Cytoplasmic vesicle</keyword>
<name>A0ABM4BEY9_HYDVU</name>
<feature type="compositionally biased region" description="Low complexity" evidence="4">
    <location>
        <begin position="567"/>
        <end position="577"/>
    </location>
</feature>
<feature type="compositionally biased region" description="Pro residues" evidence="4">
    <location>
        <begin position="512"/>
        <end position="521"/>
    </location>
</feature>
<dbReference type="InterPro" id="IPR040032">
    <property type="entry name" value="DENND1A/B/C"/>
</dbReference>
<evidence type="ECO:0000256" key="4">
    <source>
        <dbReference type="SAM" id="MobiDB-lite"/>
    </source>
</evidence>
<feature type="region of interest" description="Disordered" evidence="4">
    <location>
        <begin position="720"/>
        <end position="766"/>
    </location>
</feature>
<dbReference type="Pfam" id="PF03456">
    <property type="entry name" value="uDENN"/>
    <property type="match status" value="1"/>
</dbReference>
<comment type="subcellular location">
    <subcellularLocation>
        <location evidence="1">Cytoplasmic vesicle</location>
        <location evidence="1">Clathrin-coated vesicle</location>
    </subcellularLocation>
</comment>
<keyword evidence="3" id="KW-0175">Coiled coil</keyword>
<evidence type="ECO:0000256" key="2">
    <source>
        <dbReference type="ARBA" id="ARBA00023329"/>
    </source>
</evidence>
<dbReference type="InterPro" id="IPR043153">
    <property type="entry name" value="DENN_C"/>
</dbReference>
<dbReference type="PROSITE" id="PS50211">
    <property type="entry name" value="DENN"/>
    <property type="match status" value="1"/>
</dbReference>
<dbReference type="PANTHER" id="PTHR13196:SF14">
    <property type="entry name" value="UDENN DOMAIN-CONTAINING PROTEIN"/>
    <property type="match status" value="1"/>
</dbReference>
<dbReference type="SMART" id="SM00799">
    <property type="entry name" value="DENN"/>
    <property type="match status" value="1"/>
</dbReference>
<feature type="compositionally biased region" description="Polar residues" evidence="4">
    <location>
        <begin position="917"/>
        <end position="929"/>
    </location>
</feature>
<protein>
    <submittedName>
        <fullName evidence="7">DENN domain-containing protein 1B isoform X2</fullName>
    </submittedName>
</protein>
<keyword evidence="6" id="KW-1185">Reference proteome</keyword>
<feature type="domain" description="UDENN" evidence="5">
    <location>
        <begin position="17"/>
        <end position="380"/>
    </location>
</feature>
<dbReference type="Proteomes" id="UP001652625">
    <property type="component" value="Chromosome 02"/>
</dbReference>
<proteinExistence type="predicted"/>
<dbReference type="PANTHER" id="PTHR13196">
    <property type="entry name" value="DENN DOMAIN-CONTAINING"/>
    <property type="match status" value="1"/>
</dbReference>
<dbReference type="Gene3D" id="3.40.50.11500">
    <property type="match status" value="1"/>
</dbReference>
<sequence>MVDSRLNSNPPTLFHCFAKVPSYFVNKDKESSLNNIFPKNFDDKDGVLKQIPTFCFPCAVISDGVQYSTFVLTDLDSKFRFGFCRYPPNAVSCLCIISYMPWFETFYTILNKLSSLLDEDCVHFLELLYCQSIPNPGTTLAIKLNVSGKDQTYSIKIADTRKLPSIPENRNLTEYYAKIQPMNMIYLFVSMLFERRIIVTSEKLSLLTAVVHGSVALLYPMQWQHIFVPILPPHLLDYCCAPMPFLLGIHSSMMAKVRQMPMNEVVILNADTNEIEFDQKDMECFPSKITKRLHKHLQRTDKALNKYVSQLFLKALADLIGGYRDALKFIDTPKGGRIVFDDEMFLNTRVGSMKVFLDQILDLQSFRQFIAGRLDMLNDGVDMIDIFEQAVIERNAEYDADIYGHWREKMKKGGGALKKSVEGKYGYLKDIVNEIEVKEMKKKLKTKVKDGYKGIMKMTETKKVEETETESVVSVKRINTMPNSRLKINPLKADRHSLYATFNRKTLLQPAKTPPPRPPQPLDNTHSPLLSKETSSLRAARKDYSQIKTNVKESHSDPNISNLIDISSPESSQSGSSENVFIWNGSEKTKKVLLSKELLLKPVYYSEKSIQNSQKDHFEIYHATQDSVGIETHCPKTYSEPNVNAFIDMSSSESSVEDSSDSSFDSNPIYNNIPKSKYKTALINEDINKNLFKEQCGDDQKTTLLQDFIIKSTEIEYKKKPKIAPPPRPPPFSTPIKSRRPPVINGNNFDTTLNNEDITHNSQENCPFYKPSSDLLELDSSLFQDTLSSLSADARKFVTSPQISRRSLTKDQSDKSDLLLSQNKLQENNQYDECRNTLIKQNEFQVKSLFDGRNTSTKQETKQDNSNNIFADCFQTAKSEFELKKKSEDFEKKKNQLINELNAETEKINDFRKRQRSSNSAKLLANQNLGHYEEV</sequence>
<dbReference type="Pfam" id="PF02141">
    <property type="entry name" value="DENN"/>
    <property type="match status" value="1"/>
</dbReference>
<evidence type="ECO:0000313" key="6">
    <source>
        <dbReference type="Proteomes" id="UP001652625"/>
    </source>
</evidence>
<dbReference type="InterPro" id="IPR037516">
    <property type="entry name" value="Tripartite_DENN"/>
</dbReference>
<dbReference type="InterPro" id="IPR005112">
    <property type="entry name" value="dDENN_dom"/>
</dbReference>
<evidence type="ECO:0000256" key="1">
    <source>
        <dbReference type="ARBA" id="ARBA00004132"/>
    </source>
</evidence>
<evidence type="ECO:0000259" key="5">
    <source>
        <dbReference type="PROSITE" id="PS50211"/>
    </source>
</evidence>
<dbReference type="SMART" id="SM00801">
    <property type="entry name" value="dDENN"/>
    <property type="match status" value="1"/>
</dbReference>
<feature type="region of interest" description="Disordered" evidence="4">
    <location>
        <begin position="914"/>
        <end position="935"/>
    </location>
</feature>
<feature type="compositionally biased region" description="Polar residues" evidence="4">
    <location>
        <begin position="745"/>
        <end position="765"/>
    </location>
</feature>
<feature type="region of interest" description="Disordered" evidence="4">
    <location>
        <begin position="505"/>
        <end position="577"/>
    </location>
</feature>
<organism evidence="6 7">
    <name type="scientific">Hydra vulgaris</name>
    <name type="common">Hydra</name>
    <name type="synonym">Hydra attenuata</name>
    <dbReference type="NCBI Taxonomy" id="6087"/>
    <lineage>
        <taxon>Eukaryota</taxon>
        <taxon>Metazoa</taxon>
        <taxon>Cnidaria</taxon>
        <taxon>Hydrozoa</taxon>
        <taxon>Hydroidolina</taxon>
        <taxon>Anthoathecata</taxon>
        <taxon>Aplanulata</taxon>
        <taxon>Hydridae</taxon>
        <taxon>Hydra</taxon>
    </lineage>
</organism>
<reference evidence="6" key="1">
    <citation type="submission" date="2025-05" db="UniProtKB">
        <authorList>
            <consortium name="RefSeq"/>
        </authorList>
    </citation>
    <scope>NUCLEOTIDE SEQUENCE [LARGE SCALE GENOMIC DNA]</scope>
</reference>